<reference evidence="2" key="1">
    <citation type="journal article" date="2021" name="Proc. Natl. Acad. Sci. U.S.A.">
        <title>A Catalog of Tens of Thousands of Viruses from Human Metagenomes Reveals Hidden Associations with Chronic Diseases.</title>
        <authorList>
            <person name="Tisza M.J."/>
            <person name="Buck C.B."/>
        </authorList>
    </citation>
    <scope>NUCLEOTIDE SEQUENCE</scope>
    <source>
        <strain evidence="2">Ctcc24</strain>
    </source>
</reference>
<accession>A0A8S5Q295</accession>
<sequence>MEGLMLEILISLCQTGTHIYGMALATIGVYTLAFIALLAWMIKEFSK</sequence>
<protein>
    <submittedName>
        <fullName evidence="2">Uncharacterized protein</fullName>
    </submittedName>
</protein>
<keyword evidence="1" id="KW-1133">Transmembrane helix</keyword>
<keyword evidence="1" id="KW-0472">Membrane</keyword>
<dbReference type="EMBL" id="BK015559">
    <property type="protein sequence ID" value="DAE12867.1"/>
    <property type="molecule type" value="Genomic_DNA"/>
</dbReference>
<organism evidence="2">
    <name type="scientific">Siphoviridae sp. ctcC24</name>
    <dbReference type="NCBI Taxonomy" id="2825570"/>
    <lineage>
        <taxon>Viruses</taxon>
        <taxon>Duplodnaviria</taxon>
        <taxon>Heunggongvirae</taxon>
        <taxon>Uroviricota</taxon>
        <taxon>Caudoviricetes</taxon>
    </lineage>
</organism>
<name>A0A8S5Q295_9CAUD</name>
<evidence type="ECO:0000313" key="2">
    <source>
        <dbReference type="EMBL" id="DAE12867.1"/>
    </source>
</evidence>
<feature type="transmembrane region" description="Helical" evidence="1">
    <location>
        <begin position="20"/>
        <end position="42"/>
    </location>
</feature>
<proteinExistence type="predicted"/>
<keyword evidence="1" id="KW-0812">Transmembrane</keyword>
<evidence type="ECO:0000256" key="1">
    <source>
        <dbReference type="SAM" id="Phobius"/>
    </source>
</evidence>